<dbReference type="Pfam" id="PF25967">
    <property type="entry name" value="RND-MFP_C"/>
    <property type="match status" value="1"/>
</dbReference>
<evidence type="ECO:0000256" key="5">
    <source>
        <dbReference type="SAM" id="SignalP"/>
    </source>
</evidence>
<dbReference type="Gene3D" id="2.40.420.20">
    <property type="match status" value="1"/>
</dbReference>
<feature type="coiled-coil region" evidence="4">
    <location>
        <begin position="104"/>
        <end position="155"/>
    </location>
</feature>
<dbReference type="Gene3D" id="1.10.287.470">
    <property type="entry name" value="Helix hairpin bin"/>
    <property type="match status" value="1"/>
</dbReference>
<evidence type="ECO:0000256" key="1">
    <source>
        <dbReference type="ARBA" id="ARBA00004196"/>
    </source>
</evidence>
<feature type="signal peptide" evidence="5">
    <location>
        <begin position="1"/>
        <end position="25"/>
    </location>
</feature>
<keyword evidence="9" id="KW-1185">Reference proteome</keyword>
<dbReference type="OrthoDB" id="2110899at2"/>
<evidence type="ECO:0000256" key="3">
    <source>
        <dbReference type="ARBA" id="ARBA00022448"/>
    </source>
</evidence>
<dbReference type="Gene3D" id="2.40.50.100">
    <property type="match status" value="1"/>
</dbReference>
<sequence length="377" mass="41390">MLKKYPFFKLLMLFFVSIATLTACDDEAVGVREVFSRPVKLFQVGDDNAQRVFRFPGSVSAAKQSDMAFEVAGKITDFLVTEGELVPAGTVLAKLDPTTLAAERDRALAERNAAQADFERYEIAFNRQAVTRQQLDLARRNLEVATAGLRQAKKALEDTVLRAPFTGRIARKVVEDYANVQAKQTVLILQTDDALEMKVHVSEADWVRNKRVEDIETIEINSNISVELSTLPGEMFPAKITSFSSMADPITRTFEVTVGFETPQLVSISPGMTGSVIYEMPHDPNKISLLVPTNAVVLAQFSLLLVPESAVLSTADKVPYVWLYDKKTGTVFQRIITLGDPVGNSIHVKAGLERGDIIAVSGVRSLGEGYPVHALKG</sequence>
<evidence type="ECO:0000313" key="9">
    <source>
        <dbReference type="Proteomes" id="UP000035909"/>
    </source>
</evidence>
<evidence type="ECO:0000256" key="2">
    <source>
        <dbReference type="ARBA" id="ARBA00009477"/>
    </source>
</evidence>
<comment type="subcellular location">
    <subcellularLocation>
        <location evidence="1">Cell envelope</location>
    </subcellularLocation>
</comment>
<evidence type="ECO:0000256" key="4">
    <source>
        <dbReference type="SAM" id="Coils"/>
    </source>
</evidence>
<reference evidence="8 9" key="1">
    <citation type="submission" date="2015-05" db="EMBL/GenBank/DDBJ databases">
        <title>Photobacterium galathea sp. nov.</title>
        <authorList>
            <person name="Machado H."/>
            <person name="Gram L."/>
        </authorList>
    </citation>
    <scope>NUCLEOTIDE SEQUENCE [LARGE SCALE GENOMIC DNA]</scope>
    <source>
        <strain evidence="8 9">DSM 22954</strain>
    </source>
</reference>
<dbReference type="SUPFAM" id="SSF111369">
    <property type="entry name" value="HlyD-like secretion proteins"/>
    <property type="match status" value="1"/>
</dbReference>
<dbReference type="STRING" id="320778.ABT57_24250"/>
<dbReference type="PATRIC" id="fig|320778.3.peg.5184"/>
<evidence type="ECO:0000259" key="7">
    <source>
        <dbReference type="Pfam" id="PF25967"/>
    </source>
</evidence>
<dbReference type="Proteomes" id="UP000035909">
    <property type="component" value="Unassembled WGS sequence"/>
</dbReference>
<evidence type="ECO:0000259" key="6">
    <source>
        <dbReference type="Pfam" id="PF25917"/>
    </source>
</evidence>
<dbReference type="Pfam" id="PF25917">
    <property type="entry name" value="BSH_RND"/>
    <property type="match status" value="1"/>
</dbReference>
<dbReference type="GO" id="GO:0015562">
    <property type="term" value="F:efflux transmembrane transporter activity"/>
    <property type="evidence" value="ECO:0007669"/>
    <property type="project" value="TreeGrafter"/>
</dbReference>
<accession>A0A0J1GXH7</accession>
<comment type="similarity">
    <text evidence="2">Belongs to the membrane fusion protein (MFP) (TC 8.A.1) family.</text>
</comment>
<dbReference type="NCBIfam" id="TIGR01730">
    <property type="entry name" value="RND_mfp"/>
    <property type="match status" value="1"/>
</dbReference>
<dbReference type="PANTHER" id="PTHR30469">
    <property type="entry name" value="MULTIDRUG RESISTANCE PROTEIN MDTA"/>
    <property type="match status" value="1"/>
</dbReference>
<name>A0A0J1GXH7_9GAMM</name>
<organism evidence="8 9">
    <name type="scientific">Photobacterium ganghwense</name>
    <dbReference type="NCBI Taxonomy" id="320778"/>
    <lineage>
        <taxon>Bacteria</taxon>
        <taxon>Pseudomonadati</taxon>
        <taxon>Pseudomonadota</taxon>
        <taxon>Gammaproteobacteria</taxon>
        <taxon>Vibrionales</taxon>
        <taxon>Vibrionaceae</taxon>
        <taxon>Photobacterium</taxon>
    </lineage>
</organism>
<dbReference type="PROSITE" id="PS51257">
    <property type="entry name" value="PROKAR_LIPOPROTEIN"/>
    <property type="match status" value="1"/>
</dbReference>
<dbReference type="InterPro" id="IPR058625">
    <property type="entry name" value="MdtA-like_BSH"/>
</dbReference>
<keyword evidence="5" id="KW-0732">Signal</keyword>
<proteinExistence type="inferred from homology"/>
<feature type="chain" id="PRO_5005252160" evidence="5">
    <location>
        <begin position="26"/>
        <end position="377"/>
    </location>
</feature>
<keyword evidence="3" id="KW-0813">Transport</keyword>
<evidence type="ECO:0000313" key="8">
    <source>
        <dbReference type="EMBL" id="KLV04350.1"/>
    </source>
</evidence>
<keyword evidence="4" id="KW-0175">Coiled coil</keyword>
<dbReference type="AlphaFoldDB" id="A0A0J1GXH7"/>
<protein>
    <submittedName>
        <fullName evidence="8">Uncharacterized protein</fullName>
    </submittedName>
</protein>
<dbReference type="PANTHER" id="PTHR30469:SF20">
    <property type="entry name" value="EFFLUX RND TRANSPORTER PERIPLASMIC ADAPTOR SUBUNIT"/>
    <property type="match status" value="1"/>
</dbReference>
<feature type="domain" description="Multidrug resistance protein MdtA-like barrel-sandwich hybrid" evidence="6">
    <location>
        <begin position="70"/>
        <end position="187"/>
    </location>
</feature>
<dbReference type="Gene3D" id="2.40.30.170">
    <property type="match status" value="1"/>
</dbReference>
<dbReference type="InterPro" id="IPR006143">
    <property type="entry name" value="RND_pump_MFP"/>
</dbReference>
<comment type="caution">
    <text evidence="8">The sequence shown here is derived from an EMBL/GenBank/DDBJ whole genome shotgun (WGS) entry which is preliminary data.</text>
</comment>
<dbReference type="RefSeq" id="WP_047887838.1">
    <property type="nucleotide sequence ID" value="NZ_JAHRDW010000043.1"/>
</dbReference>
<dbReference type="GO" id="GO:1990281">
    <property type="term" value="C:efflux pump complex"/>
    <property type="evidence" value="ECO:0007669"/>
    <property type="project" value="TreeGrafter"/>
</dbReference>
<feature type="domain" description="Multidrug resistance protein MdtA-like C-terminal permuted SH3" evidence="7">
    <location>
        <begin position="304"/>
        <end position="363"/>
    </location>
</feature>
<gene>
    <name evidence="8" type="ORF">ABT57_24250</name>
</gene>
<dbReference type="InterPro" id="IPR058627">
    <property type="entry name" value="MdtA-like_C"/>
</dbReference>
<dbReference type="EMBL" id="LDOU01000035">
    <property type="protein sequence ID" value="KLV04350.1"/>
    <property type="molecule type" value="Genomic_DNA"/>
</dbReference>